<keyword evidence="6 7" id="KW-0012">Acyltransferase</keyword>
<keyword evidence="4" id="KW-0808">Transferase</keyword>
<dbReference type="PANTHER" id="PTHR30606:SF9">
    <property type="entry name" value="LIPID A BIOSYNTHESIS LAUROYLTRANSFERASE"/>
    <property type="match status" value="1"/>
</dbReference>
<dbReference type="CDD" id="cd07984">
    <property type="entry name" value="LPLAT_LABLAT-like"/>
    <property type="match status" value="1"/>
</dbReference>
<evidence type="ECO:0000313" key="7">
    <source>
        <dbReference type="EMBL" id="MCF3946024.1"/>
    </source>
</evidence>
<keyword evidence="5" id="KW-0472">Membrane</keyword>
<dbReference type="Pfam" id="PF03279">
    <property type="entry name" value="Lip_A_acyltrans"/>
    <property type="match status" value="1"/>
</dbReference>
<accession>A0ABS9DTF9</accession>
<proteinExistence type="predicted"/>
<sequence length="297" mass="33184">MTFLHRIEYAMVRGFLAVFRRLDPRRASDLGGAIGRSIGPLIPTTRVADANLRRVMPELDAAARRKIIRDVWENLARNAAEFPHLANLRETASGPGYEVVGAEHVRAFAARGGPGIILTGHFGNWEIIPLAFYRLGVTLAFFYRAAANKAVDETILGLRKAAMGQKVAMFPKGASGARASYAHLTHGGVLCMLVDQKLNDGIEAPFFGTPAMTTPALAVFARKFRCPILPVHVERLGPARLRIVCEPLEFGQKTEDKTEDVKATTIWMNRTIERWVRARPGEWLWLHRRWPKELVIK</sequence>
<gene>
    <name evidence="7" type="ORF">L2A60_04900</name>
</gene>
<keyword evidence="3" id="KW-0997">Cell inner membrane</keyword>
<dbReference type="GO" id="GO:0016746">
    <property type="term" value="F:acyltransferase activity"/>
    <property type="evidence" value="ECO:0007669"/>
    <property type="project" value="UniProtKB-KW"/>
</dbReference>
<keyword evidence="2" id="KW-1003">Cell membrane</keyword>
<comment type="caution">
    <text evidence="7">The sequence shown here is derived from an EMBL/GenBank/DDBJ whole genome shotgun (WGS) entry which is preliminary data.</text>
</comment>
<dbReference type="EMBL" id="JAKGBZ010000006">
    <property type="protein sequence ID" value="MCF3946024.1"/>
    <property type="molecule type" value="Genomic_DNA"/>
</dbReference>
<dbReference type="InterPro" id="IPR004960">
    <property type="entry name" value="LipA_acyltrans"/>
</dbReference>
<dbReference type="RefSeq" id="WP_235703252.1">
    <property type="nucleotide sequence ID" value="NZ_JAKGBZ010000006.1"/>
</dbReference>
<evidence type="ECO:0000256" key="2">
    <source>
        <dbReference type="ARBA" id="ARBA00022475"/>
    </source>
</evidence>
<dbReference type="Proteomes" id="UP001521209">
    <property type="component" value="Unassembled WGS sequence"/>
</dbReference>
<reference evidence="7 8" key="1">
    <citation type="submission" date="2022-01" db="EMBL/GenBank/DDBJ databases">
        <authorList>
            <person name="Won M."/>
            <person name="Kim S.-J."/>
            <person name="Kwon S.-W."/>
        </authorList>
    </citation>
    <scope>NUCLEOTIDE SEQUENCE [LARGE SCALE GENOMIC DNA]</scope>
    <source>
        <strain evidence="7 8">KCTC 23505</strain>
    </source>
</reference>
<keyword evidence="8" id="KW-1185">Reference proteome</keyword>
<dbReference type="PANTHER" id="PTHR30606">
    <property type="entry name" value="LIPID A BIOSYNTHESIS LAUROYL ACYLTRANSFERASE"/>
    <property type="match status" value="1"/>
</dbReference>
<evidence type="ECO:0000256" key="4">
    <source>
        <dbReference type="ARBA" id="ARBA00022679"/>
    </source>
</evidence>
<evidence type="ECO:0000313" key="8">
    <source>
        <dbReference type="Proteomes" id="UP001521209"/>
    </source>
</evidence>
<evidence type="ECO:0000256" key="6">
    <source>
        <dbReference type="ARBA" id="ARBA00023315"/>
    </source>
</evidence>
<protein>
    <submittedName>
        <fullName evidence="7">Lauroyl acyltransferase</fullName>
    </submittedName>
</protein>
<name>A0ABS9DTF9_9PROT</name>
<evidence type="ECO:0000256" key="3">
    <source>
        <dbReference type="ARBA" id="ARBA00022519"/>
    </source>
</evidence>
<evidence type="ECO:0000256" key="1">
    <source>
        <dbReference type="ARBA" id="ARBA00004533"/>
    </source>
</evidence>
<evidence type="ECO:0000256" key="5">
    <source>
        <dbReference type="ARBA" id="ARBA00023136"/>
    </source>
</evidence>
<organism evidence="7 8">
    <name type="scientific">Acidiphilium iwatense</name>
    <dbReference type="NCBI Taxonomy" id="768198"/>
    <lineage>
        <taxon>Bacteria</taxon>
        <taxon>Pseudomonadati</taxon>
        <taxon>Pseudomonadota</taxon>
        <taxon>Alphaproteobacteria</taxon>
        <taxon>Acetobacterales</taxon>
        <taxon>Acidocellaceae</taxon>
        <taxon>Acidiphilium</taxon>
    </lineage>
</organism>
<comment type="subcellular location">
    <subcellularLocation>
        <location evidence="1">Cell inner membrane</location>
    </subcellularLocation>
</comment>